<dbReference type="Pfam" id="PF00147">
    <property type="entry name" value="Fibrinogen_C"/>
    <property type="match status" value="1"/>
</dbReference>
<evidence type="ECO:0000313" key="2">
    <source>
        <dbReference type="EMBL" id="OBS73180.1"/>
    </source>
</evidence>
<sequence>MRDGQEAAFAYYDKFAVEDSRSLYKLRIGAYNGTA</sequence>
<proteinExistence type="predicted"/>
<name>A0A1A6H5R1_NEOLE</name>
<feature type="non-terminal residue" evidence="2">
    <location>
        <position position="35"/>
    </location>
</feature>
<dbReference type="InterPro" id="IPR002181">
    <property type="entry name" value="Fibrinogen_a/b/g_C_dom"/>
</dbReference>
<protein>
    <recommendedName>
        <fullName evidence="1">Fibrinogen C-terminal domain-containing protein</fullName>
    </recommendedName>
</protein>
<dbReference type="Gene3D" id="3.90.215.10">
    <property type="entry name" value="Gamma Fibrinogen, chain A, domain 1"/>
    <property type="match status" value="1"/>
</dbReference>
<gene>
    <name evidence="2" type="ORF">A6R68_12243</name>
    <name evidence="3" type="ORF">A6R68_22475</name>
</gene>
<dbReference type="AlphaFoldDB" id="A0A1A6H5R1"/>
<dbReference type="InterPro" id="IPR014716">
    <property type="entry name" value="Fibrinogen_a/b/g_C_1"/>
</dbReference>
<dbReference type="InterPro" id="IPR036056">
    <property type="entry name" value="Fibrinogen-like_C"/>
</dbReference>
<comment type="caution">
    <text evidence="2">The sequence shown here is derived from an EMBL/GenBank/DDBJ whole genome shotgun (WGS) entry which is preliminary data.</text>
</comment>
<dbReference type="SUPFAM" id="SSF56496">
    <property type="entry name" value="Fibrinogen C-terminal domain-like"/>
    <property type="match status" value="1"/>
</dbReference>
<accession>A0A1A6H5R1</accession>
<evidence type="ECO:0000313" key="4">
    <source>
        <dbReference type="Proteomes" id="UP000092124"/>
    </source>
</evidence>
<dbReference type="EMBL" id="LZPO01004775">
    <property type="protein sequence ID" value="OBS83535.1"/>
    <property type="molecule type" value="Genomic_DNA"/>
</dbReference>
<organism evidence="2 4">
    <name type="scientific">Neotoma lepida</name>
    <name type="common">Desert woodrat</name>
    <dbReference type="NCBI Taxonomy" id="56216"/>
    <lineage>
        <taxon>Eukaryota</taxon>
        <taxon>Metazoa</taxon>
        <taxon>Chordata</taxon>
        <taxon>Craniata</taxon>
        <taxon>Vertebrata</taxon>
        <taxon>Euteleostomi</taxon>
        <taxon>Mammalia</taxon>
        <taxon>Eutheria</taxon>
        <taxon>Euarchontoglires</taxon>
        <taxon>Glires</taxon>
        <taxon>Rodentia</taxon>
        <taxon>Myomorpha</taxon>
        <taxon>Muroidea</taxon>
        <taxon>Cricetidae</taxon>
        <taxon>Neotominae</taxon>
        <taxon>Neotoma</taxon>
    </lineage>
</organism>
<keyword evidence="4" id="KW-1185">Reference proteome</keyword>
<dbReference type="STRING" id="56216.A0A1A6H5R1"/>
<reference evidence="2 4" key="1">
    <citation type="submission" date="2016-06" db="EMBL/GenBank/DDBJ databases">
        <title>The Draft Genome Sequence and Annotation of the Desert Woodrat Neotoma lepida.</title>
        <authorList>
            <person name="Campbell M."/>
            <person name="Oakeson K.F."/>
            <person name="Yandell M."/>
            <person name="Halpert J.R."/>
            <person name="Dearing D."/>
        </authorList>
    </citation>
    <scope>NUCLEOTIDE SEQUENCE [LARGE SCALE GENOMIC DNA]</scope>
    <source>
        <strain evidence="2">417</strain>
        <tissue evidence="2">Liver</tissue>
    </source>
</reference>
<feature type="domain" description="Fibrinogen C-terminal" evidence="1">
    <location>
        <begin position="1"/>
        <end position="35"/>
    </location>
</feature>
<evidence type="ECO:0000259" key="1">
    <source>
        <dbReference type="Pfam" id="PF00147"/>
    </source>
</evidence>
<dbReference type="EMBL" id="LZPO01054001">
    <property type="protein sequence ID" value="OBS73180.1"/>
    <property type="molecule type" value="Genomic_DNA"/>
</dbReference>
<dbReference type="Proteomes" id="UP000092124">
    <property type="component" value="Unassembled WGS sequence"/>
</dbReference>
<evidence type="ECO:0000313" key="3">
    <source>
        <dbReference type="EMBL" id="OBS83535.1"/>
    </source>
</evidence>